<name>A0A840EQK2_9FLAO</name>
<dbReference type="PRINTS" id="PR00173">
    <property type="entry name" value="EDTRNSPORT"/>
</dbReference>
<reference evidence="10 11" key="1">
    <citation type="submission" date="2020-08" db="EMBL/GenBank/DDBJ databases">
        <title>Genomic Encyclopedia of Type Strains, Phase IV (KMG-IV): sequencing the most valuable type-strain genomes for metagenomic binning, comparative biology and taxonomic classification.</title>
        <authorList>
            <person name="Goeker M."/>
        </authorList>
    </citation>
    <scope>NUCLEOTIDE SEQUENCE [LARGE SCALE GENOMIC DNA]</scope>
    <source>
        <strain evidence="10 11">DSM 29568</strain>
    </source>
</reference>
<feature type="transmembrane region" description="Helical" evidence="9">
    <location>
        <begin position="162"/>
        <end position="180"/>
    </location>
</feature>
<dbReference type="AlphaFoldDB" id="A0A840EQK2"/>
<evidence type="ECO:0000256" key="9">
    <source>
        <dbReference type="SAM" id="Phobius"/>
    </source>
</evidence>
<dbReference type="GO" id="GO:0005886">
    <property type="term" value="C:plasma membrane"/>
    <property type="evidence" value="ECO:0007669"/>
    <property type="project" value="UniProtKB-SubCell"/>
</dbReference>
<dbReference type="PANTHER" id="PTHR11958:SF63">
    <property type="entry name" value="AMINO ACID TRANSPORTER"/>
    <property type="match status" value="1"/>
</dbReference>
<evidence type="ECO:0000256" key="1">
    <source>
        <dbReference type="ARBA" id="ARBA00004651"/>
    </source>
</evidence>
<keyword evidence="2" id="KW-0813">Transport</keyword>
<feature type="transmembrane region" description="Helical" evidence="9">
    <location>
        <begin position="7"/>
        <end position="29"/>
    </location>
</feature>
<keyword evidence="11" id="KW-1185">Reference proteome</keyword>
<feature type="transmembrane region" description="Helical" evidence="9">
    <location>
        <begin position="41"/>
        <end position="62"/>
    </location>
</feature>
<keyword evidence="8" id="KW-0325">Glycoprotein</keyword>
<dbReference type="Gene3D" id="1.10.3860.10">
    <property type="entry name" value="Sodium:dicarboxylate symporter"/>
    <property type="match status" value="1"/>
</dbReference>
<sequence length="440" mass="47124">MKKLALHWQILLGMVLGVLFALICSNFSWGSSFISDWVKPFGTIFINLLKLIAVPLILASLIKGVSDLKDISKLSLMGFRTIGAYMGTTVIAVSIGLLVVNTIQPGKSITEETRQELITNYSSDAQSKQADAKRQKEAGPLQSLVDIVPSNIVGAASKNTNMLQVIFFAIFFGIGLILIPEQQAKPVKDFFDGFNEVILKLIDIIMLAAPYGVFALLAALVVESPSTDLFKALGMYALSVIIGLLLMILIYILLVWVFTKKTPRFFVNGISPAQLLAFSTSSSAATLPVTMERVEEHLGVEKEVSSFVLPIGATINMDGTSLYQAVAAVFIAQAFGMDLSFGTQLGIIATATLAAIGSAAVPGAGMVMLVIVLAQAGIPEAGLALIFAVDRPLDMCRTTVNVTGDAAVSMIVGKSVGKLNDCPTEKKWDDNYHPISKEKK</sequence>
<evidence type="ECO:0000256" key="2">
    <source>
        <dbReference type="ARBA" id="ARBA00022448"/>
    </source>
</evidence>
<keyword evidence="6 9" id="KW-1133">Transmembrane helix</keyword>
<evidence type="ECO:0000313" key="10">
    <source>
        <dbReference type="EMBL" id="MBB4119250.1"/>
    </source>
</evidence>
<dbReference type="EMBL" id="JACIFO010000005">
    <property type="protein sequence ID" value="MBB4119250.1"/>
    <property type="molecule type" value="Genomic_DNA"/>
</dbReference>
<protein>
    <submittedName>
        <fullName evidence="10">Na+/H+-dicarboxylate symporter</fullName>
    </submittedName>
</protein>
<feature type="transmembrane region" description="Helical" evidence="9">
    <location>
        <begin position="367"/>
        <end position="389"/>
    </location>
</feature>
<dbReference type="RefSeq" id="WP_183477603.1">
    <property type="nucleotide sequence ID" value="NZ_JACIFO010000005.1"/>
</dbReference>
<accession>A0A840EQK2</accession>
<dbReference type="PROSITE" id="PS00714">
    <property type="entry name" value="NA_DICARBOXYL_SYMP_2"/>
    <property type="match status" value="1"/>
</dbReference>
<evidence type="ECO:0000256" key="6">
    <source>
        <dbReference type="ARBA" id="ARBA00022989"/>
    </source>
</evidence>
<dbReference type="Pfam" id="PF00375">
    <property type="entry name" value="SDF"/>
    <property type="match status" value="1"/>
</dbReference>
<keyword evidence="5" id="KW-0769">Symport</keyword>
<keyword evidence="4 9" id="KW-0812">Transmembrane</keyword>
<evidence type="ECO:0000256" key="7">
    <source>
        <dbReference type="ARBA" id="ARBA00023136"/>
    </source>
</evidence>
<comment type="subcellular location">
    <subcellularLocation>
        <location evidence="1">Cell membrane</location>
        <topology evidence="1">Multi-pass membrane protein</topology>
    </subcellularLocation>
</comment>
<feature type="transmembrane region" description="Helical" evidence="9">
    <location>
        <begin position="201"/>
        <end position="222"/>
    </location>
</feature>
<dbReference type="GO" id="GO:0006835">
    <property type="term" value="P:dicarboxylic acid transport"/>
    <property type="evidence" value="ECO:0007669"/>
    <property type="project" value="UniProtKB-ARBA"/>
</dbReference>
<dbReference type="PANTHER" id="PTHR11958">
    <property type="entry name" value="SODIUM/DICARBOXYLATE SYMPORTER-RELATED"/>
    <property type="match status" value="1"/>
</dbReference>
<keyword evidence="3" id="KW-1003">Cell membrane</keyword>
<dbReference type="InterPro" id="IPR036458">
    <property type="entry name" value="Na:dicarbo_symporter_sf"/>
</dbReference>
<organism evidence="10 11">
    <name type="scientific">Mesonia hippocampi</name>
    <dbReference type="NCBI Taxonomy" id="1628250"/>
    <lineage>
        <taxon>Bacteria</taxon>
        <taxon>Pseudomonadati</taxon>
        <taxon>Bacteroidota</taxon>
        <taxon>Flavobacteriia</taxon>
        <taxon>Flavobacteriales</taxon>
        <taxon>Flavobacteriaceae</taxon>
        <taxon>Mesonia</taxon>
    </lineage>
</organism>
<dbReference type="FunFam" id="1.10.3860.10:FF:000001">
    <property type="entry name" value="C4-dicarboxylate transport protein"/>
    <property type="match status" value="1"/>
</dbReference>
<evidence type="ECO:0000256" key="5">
    <source>
        <dbReference type="ARBA" id="ARBA00022847"/>
    </source>
</evidence>
<dbReference type="InterPro" id="IPR050746">
    <property type="entry name" value="DAACS"/>
</dbReference>
<proteinExistence type="predicted"/>
<dbReference type="Proteomes" id="UP000553034">
    <property type="component" value="Unassembled WGS sequence"/>
</dbReference>
<comment type="caution">
    <text evidence="10">The sequence shown here is derived from an EMBL/GenBank/DDBJ whole genome shotgun (WGS) entry which is preliminary data.</text>
</comment>
<gene>
    <name evidence="10" type="ORF">GGR32_001546</name>
</gene>
<dbReference type="InterPro" id="IPR001991">
    <property type="entry name" value="Na-dicarboxylate_symporter"/>
</dbReference>
<evidence type="ECO:0000256" key="8">
    <source>
        <dbReference type="ARBA" id="ARBA00023180"/>
    </source>
</evidence>
<feature type="transmembrane region" description="Helical" evidence="9">
    <location>
        <begin position="234"/>
        <end position="258"/>
    </location>
</feature>
<keyword evidence="7 9" id="KW-0472">Membrane</keyword>
<dbReference type="SUPFAM" id="SSF118215">
    <property type="entry name" value="Proton glutamate symport protein"/>
    <property type="match status" value="1"/>
</dbReference>
<dbReference type="GO" id="GO:0015293">
    <property type="term" value="F:symporter activity"/>
    <property type="evidence" value="ECO:0007669"/>
    <property type="project" value="UniProtKB-KW"/>
</dbReference>
<evidence type="ECO:0000256" key="3">
    <source>
        <dbReference type="ARBA" id="ARBA00022475"/>
    </source>
</evidence>
<feature type="transmembrane region" description="Helical" evidence="9">
    <location>
        <begin position="339"/>
        <end position="361"/>
    </location>
</feature>
<dbReference type="GO" id="GO:1902475">
    <property type="term" value="P:L-alpha-amino acid transmembrane transport"/>
    <property type="evidence" value="ECO:0007669"/>
    <property type="project" value="UniProtKB-ARBA"/>
</dbReference>
<dbReference type="InterPro" id="IPR018107">
    <property type="entry name" value="Na-dicarboxylate_symporter_CS"/>
</dbReference>
<evidence type="ECO:0000313" key="11">
    <source>
        <dbReference type="Proteomes" id="UP000553034"/>
    </source>
</evidence>
<evidence type="ECO:0000256" key="4">
    <source>
        <dbReference type="ARBA" id="ARBA00022692"/>
    </source>
</evidence>
<feature type="transmembrane region" description="Helical" evidence="9">
    <location>
        <begin position="82"/>
        <end position="103"/>
    </location>
</feature>